<feature type="domain" description="Apple" evidence="3">
    <location>
        <begin position="221"/>
        <end position="293"/>
    </location>
</feature>
<gene>
    <name evidence="4" type="ORF">CTI12_AA566040</name>
</gene>
<evidence type="ECO:0000313" key="5">
    <source>
        <dbReference type="Proteomes" id="UP000245207"/>
    </source>
</evidence>
<evidence type="ECO:0000256" key="2">
    <source>
        <dbReference type="ARBA" id="ARBA00023157"/>
    </source>
</evidence>
<evidence type="ECO:0000256" key="1">
    <source>
        <dbReference type="ARBA" id="ARBA00022729"/>
    </source>
</evidence>
<dbReference type="OrthoDB" id="1934880at2759"/>
<dbReference type="PANTHER" id="PTHR32444:SF118">
    <property type="entry name" value="OS09G0551150 PROTEIN"/>
    <property type="match status" value="1"/>
</dbReference>
<dbReference type="EMBL" id="PKPP01014064">
    <property type="protein sequence ID" value="PWA40090.1"/>
    <property type="molecule type" value="Genomic_DNA"/>
</dbReference>
<dbReference type="STRING" id="35608.A0A2U1KTL0"/>
<comment type="caution">
    <text evidence="4">The sequence shown here is derived from an EMBL/GenBank/DDBJ whole genome shotgun (WGS) entry which is preliminary data.</text>
</comment>
<name>A0A2U1KTL0_ARTAN</name>
<reference evidence="4 5" key="1">
    <citation type="journal article" date="2018" name="Mol. Plant">
        <title>The genome of Artemisia annua provides insight into the evolution of Asteraceae family and artemisinin biosynthesis.</title>
        <authorList>
            <person name="Shen Q."/>
            <person name="Zhang L."/>
            <person name="Liao Z."/>
            <person name="Wang S."/>
            <person name="Yan T."/>
            <person name="Shi P."/>
            <person name="Liu M."/>
            <person name="Fu X."/>
            <person name="Pan Q."/>
            <person name="Wang Y."/>
            <person name="Lv Z."/>
            <person name="Lu X."/>
            <person name="Zhang F."/>
            <person name="Jiang W."/>
            <person name="Ma Y."/>
            <person name="Chen M."/>
            <person name="Hao X."/>
            <person name="Li L."/>
            <person name="Tang Y."/>
            <person name="Lv G."/>
            <person name="Zhou Y."/>
            <person name="Sun X."/>
            <person name="Brodelius P.E."/>
            <person name="Rose J.K.C."/>
            <person name="Tang K."/>
        </authorList>
    </citation>
    <scope>NUCLEOTIDE SEQUENCE [LARGE SCALE GENOMIC DNA]</scope>
    <source>
        <strain evidence="5">cv. Huhao1</strain>
        <tissue evidence="4">Leaf</tissue>
    </source>
</reference>
<dbReference type="InterPro" id="IPR003609">
    <property type="entry name" value="Pan_app"/>
</dbReference>
<dbReference type="InterPro" id="IPR000858">
    <property type="entry name" value="S_locus_glycoprot_dom"/>
</dbReference>
<keyword evidence="1" id="KW-0732">Signal</keyword>
<keyword evidence="5" id="KW-1185">Reference proteome</keyword>
<dbReference type="Proteomes" id="UP000245207">
    <property type="component" value="Unassembled WGS sequence"/>
</dbReference>
<dbReference type="AlphaFoldDB" id="A0A2U1KTL0"/>
<evidence type="ECO:0000313" key="4">
    <source>
        <dbReference type="EMBL" id="PWA40090.1"/>
    </source>
</evidence>
<dbReference type="CDD" id="cd01098">
    <property type="entry name" value="PAN_AP_plant"/>
    <property type="match status" value="1"/>
</dbReference>
<dbReference type="Pfam" id="PF00954">
    <property type="entry name" value="S_locus_glycop"/>
    <property type="match status" value="1"/>
</dbReference>
<organism evidence="4 5">
    <name type="scientific">Artemisia annua</name>
    <name type="common">Sweet wormwood</name>
    <dbReference type="NCBI Taxonomy" id="35608"/>
    <lineage>
        <taxon>Eukaryota</taxon>
        <taxon>Viridiplantae</taxon>
        <taxon>Streptophyta</taxon>
        <taxon>Embryophyta</taxon>
        <taxon>Tracheophyta</taxon>
        <taxon>Spermatophyta</taxon>
        <taxon>Magnoliopsida</taxon>
        <taxon>eudicotyledons</taxon>
        <taxon>Gunneridae</taxon>
        <taxon>Pentapetalae</taxon>
        <taxon>asterids</taxon>
        <taxon>campanulids</taxon>
        <taxon>Asterales</taxon>
        <taxon>Asteraceae</taxon>
        <taxon>Asteroideae</taxon>
        <taxon>Anthemideae</taxon>
        <taxon>Artemisiinae</taxon>
        <taxon>Artemisia</taxon>
    </lineage>
</organism>
<dbReference type="PROSITE" id="PS50948">
    <property type="entry name" value="PAN"/>
    <property type="match status" value="1"/>
</dbReference>
<dbReference type="GO" id="GO:0048544">
    <property type="term" value="P:recognition of pollen"/>
    <property type="evidence" value="ECO:0007669"/>
    <property type="project" value="InterPro"/>
</dbReference>
<protein>
    <submittedName>
        <fullName evidence="4">Apple-like protein</fullName>
    </submittedName>
</protein>
<dbReference type="Pfam" id="PF08276">
    <property type="entry name" value="PAN_2"/>
    <property type="match status" value="1"/>
</dbReference>
<evidence type="ECO:0000259" key="3">
    <source>
        <dbReference type="PROSITE" id="PS50948"/>
    </source>
</evidence>
<dbReference type="PANTHER" id="PTHR32444">
    <property type="entry name" value="BULB-TYPE LECTIN DOMAIN-CONTAINING PROTEIN"/>
    <property type="match status" value="1"/>
</dbReference>
<accession>A0A2U1KTL0</accession>
<sequence>MKSHKFENASCIQGIGFLSKPSSFKKDLPDISPQVDIMQKNNPDRKLQLFEYNKEVIYLVTNNGCDVGQLHSCSALVHHPFIVEFKEAWVEKAWVQELEIVVRLPCDLGVINQVIRHAIALQLTLKVWVSFNILFLGQFQHVMHGEVESETPTIYPINISPDNACDMYGVCGSFAICMNKSPICDCLKGFVPVTNEEWSQKVTGQGVVLGENQRSLASGKFKPDKFQVLKGLKLPNRCHYFPNKNHDECQHWCMGNCSCKAYAFLTGIYCMTWTKDLIDVEQFSFGGTNKMDCLFADLVQIIGTQVHGTQVLDLTHGAREAGPFSHDPFTHDSRASTGCRGPPLEYVSMGNYDRICRYCGAEVGPENNKELYKKVNTDICAKLILTRNVTQPPTEHTRIGKGFIDPVYKEVAEPLRAMVMGAPLEDA</sequence>
<keyword evidence="2" id="KW-1015">Disulfide bond</keyword>
<proteinExistence type="predicted"/>